<comment type="caution">
    <text evidence="1">The sequence shown here is derived from an EMBL/GenBank/DDBJ whole genome shotgun (WGS) entry which is preliminary data.</text>
</comment>
<gene>
    <name evidence="1" type="ORF">A2119_01310</name>
</gene>
<dbReference type="AlphaFoldDB" id="A0A1G1YVX8"/>
<organism evidence="1 2">
    <name type="scientific">Candidatus Colwellbacteria bacterium GWA2_46_10</name>
    <dbReference type="NCBI Taxonomy" id="1797684"/>
    <lineage>
        <taxon>Bacteria</taxon>
        <taxon>Candidatus Colwelliibacteriota</taxon>
    </lineage>
</organism>
<dbReference type="InterPro" id="IPR013321">
    <property type="entry name" value="Arc_rbn_hlx_hlx"/>
</dbReference>
<evidence type="ECO:0000313" key="1">
    <source>
        <dbReference type="EMBL" id="OGY56535.1"/>
    </source>
</evidence>
<proteinExistence type="predicted"/>
<dbReference type="Gene3D" id="1.10.1220.10">
    <property type="entry name" value="Met repressor-like"/>
    <property type="match status" value="1"/>
</dbReference>
<dbReference type="GO" id="GO:0006355">
    <property type="term" value="P:regulation of DNA-templated transcription"/>
    <property type="evidence" value="ECO:0007669"/>
    <property type="project" value="InterPro"/>
</dbReference>
<sequence>MKTKTIINIKTDKSLKKAAQETAKELGVPLGTAINAFLKQFVREKELTLSADRNIPTPYLRRIITEAKREYEAGEASGPFTAKELTRHLKKV</sequence>
<dbReference type="EMBL" id="MHIS01000013">
    <property type="protein sequence ID" value="OGY56535.1"/>
    <property type="molecule type" value="Genomic_DNA"/>
</dbReference>
<evidence type="ECO:0008006" key="3">
    <source>
        <dbReference type="Google" id="ProtNLM"/>
    </source>
</evidence>
<dbReference type="Proteomes" id="UP000178179">
    <property type="component" value="Unassembled WGS sequence"/>
</dbReference>
<reference evidence="1 2" key="1">
    <citation type="journal article" date="2016" name="Nat. Commun.">
        <title>Thousands of microbial genomes shed light on interconnected biogeochemical processes in an aquifer system.</title>
        <authorList>
            <person name="Anantharaman K."/>
            <person name="Brown C.T."/>
            <person name="Hug L.A."/>
            <person name="Sharon I."/>
            <person name="Castelle C.J."/>
            <person name="Probst A.J."/>
            <person name="Thomas B.C."/>
            <person name="Singh A."/>
            <person name="Wilkins M.J."/>
            <person name="Karaoz U."/>
            <person name="Brodie E.L."/>
            <person name="Williams K.H."/>
            <person name="Hubbard S.S."/>
            <person name="Banfield J.F."/>
        </authorList>
    </citation>
    <scope>NUCLEOTIDE SEQUENCE [LARGE SCALE GENOMIC DNA]</scope>
</reference>
<accession>A0A1G1YVX8</accession>
<name>A0A1G1YVX8_9BACT</name>
<protein>
    <recommendedName>
        <fullName evidence="3">Damage-inducible protein J</fullName>
    </recommendedName>
</protein>
<evidence type="ECO:0000313" key="2">
    <source>
        <dbReference type="Proteomes" id="UP000178179"/>
    </source>
</evidence>